<name>A0A6J5QKI5_9CAUD</name>
<dbReference type="InterPro" id="IPR056209">
    <property type="entry name" value="SU10_adaptor"/>
</dbReference>
<protein>
    <submittedName>
        <fullName evidence="1">Uncharacterized protein</fullName>
    </submittedName>
</protein>
<accession>A0A6J5QKI5</accession>
<dbReference type="EMBL" id="LR797036">
    <property type="protein sequence ID" value="CAB4183017.1"/>
    <property type="molecule type" value="Genomic_DNA"/>
</dbReference>
<evidence type="ECO:0000313" key="2">
    <source>
        <dbReference type="EMBL" id="CAB4199209.1"/>
    </source>
</evidence>
<dbReference type="Pfam" id="PF24175">
    <property type="entry name" value="SU10_adaptor"/>
    <property type="match status" value="1"/>
</dbReference>
<reference evidence="1" key="1">
    <citation type="submission" date="2020-05" db="EMBL/GenBank/DDBJ databases">
        <authorList>
            <person name="Chiriac C."/>
            <person name="Salcher M."/>
            <person name="Ghai R."/>
            <person name="Kavagutti S V."/>
        </authorList>
    </citation>
    <scope>NUCLEOTIDE SEQUENCE</scope>
</reference>
<dbReference type="EMBL" id="LR797277">
    <property type="protein sequence ID" value="CAB4199209.1"/>
    <property type="molecule type" value="Genomic_DNA"/>
</dbReference>
<proteinExistence type="predicted"/>
<organism evidence="1">
    <name type="scientific">uncultured Caudovirales phage</name>
    <dbReference type="NCBI Taxonomy" id="2100421"/>
    <lineage>
        <taxon>Viruses</taxon>
        <taxon>Duplodnaviria</taxon>
        <taxon>Heunggongvirae</taxon>
        <taxon>Uroviricota</taxon>
        <taxon>Caudoviricetes</taxon>
        <taxon>Peduoviridae</taxon>
        <taxon>Maltschvirus</taxon>
        <taxon>Maltschvirus maltsch</taxon>
    </lineage>
</organism>
<evidence type="ECO:0000313" key="1">
    <source>
        <dbReference type="EMBL" id="CAB4183017.1"/>
    </source>
</evidence>
<gene>
    <name evidence="1" type="ORF">UFOVP1083_30</name>
    <name evidence="2" type="ORF">UFOVP1327_23</name>
</gene>
<sequence length="204" mass="22816">MNRGEFRTAVKERLAIPSIGDGLLSDDTINGLINRSLSVIASSKEWPWLLDDYTLNFVSGSATVPNDFVRARQLVIESKPTVWLQLEDFIMPDRNNGTFAWTIIGNKAKLSPLPSGNVSGTLYYYRNEPTLSSDASTPLIPSIHHGLIVAYTCYLAAMTRQDEGRAAVYQAEYQALLNNTRDDLKQSTGRRIRFDGGYQYATWS</sequence>